<dbReference type="InterPro" id="IPR050503">
    <property type="entry name" value="cAMP-dep_PK_reg_su-like"/>
</dbReference>
<dbReference type="STRING" id="13706.A0A1X2HMU1"/>
<evidence type="ECO:0000313" key="4">
    <source>
        <dbReference type="Proteomes" id="UP000242180"/>
    </source>
</evidence>
<dbReference type="Gene3D" id="2.60.120.10">
    <property type="entry name" value="Jelly Rolls"/>
    <property type="match status" value="2"/>
</dbReference>
<evidence type="ECO:0000313" key="3">
    <source>
        <dbReference type="EMBL" id="ORZ00704.1"/>
    </source>
</evidence>
<name>A0A1X2HMU1_SYNRA</name>
<comment type="caution">
    <text evidence="3">The sequence shown here is derived from an EMBL/GenBank/DDBJ whole genome shotgun (WGS) entry which is preliminary data.</text>
</comment>
<gene>
    <name evidence="3" type="ORF">BCR43DRAFT_433239</name>
</gene>
<dbReference type="GO" id="GO:0004862">
    <property type="term" value="F:cAMP-dependent protein kinase inhibitor activity"/>
    <property type="evidence" value="ECO:0007669"/>
    <property type="project" value="TreeGrafter"/>
</dbReference>
<reference evidence="3 4" key="1">
    <citation type="submission" date="2016-07" db="EMBL/GenBank/DDBJ databases">
        <title>Pervasive Adenine N6-methylation of Active Genes in Fungi.</title>
        <authorList>
            <consortium name="DOE Joint Genome Institute"/>
            <person name="Mondo S.J."/>
            <person name="Dannebaum R.O."/>
            <person name="Kuo R.C."/>
            <person name="Labutti K."/>
            <person name="Haridas S."/>
            <person name="Kuo A."/>
            <person name="Salamov A."/>
            <person name="Ahrendt S.R."/>
            <person name="Lipzen A."/>
            <person name="Sullivan W."/>
            <person name="Andreopoulos W.B."/>
            <person name="Clum A."/>
            <person name="Lindquist E."/>
            <person name="Daum C."/>
            <person name="Ramamoorthy G.K."/>
            <person name="Gryganskyi A."/>
            <person name="Culley D."/>
            <person name="Magnuson J.K."/>
            <person name="James T.Y."/>
            <person name="O'Malley M.A."/>
            <person name="Stajich J.E."/>
            <person name="Spatafora J.W."/>
            <person name="Visel A."/>
            <person name="Grigoriev I.V."/>
        </authorList>
    </citation>
    <scope>NUCLEOTIDE SEQUENCE [LARGE SCALE GENOMIC DNA]</scope>
    <source>
        <strain evidence="3 4">NRRL 2496</strain>
    </source>
</reference>
<feature type="domain" description="Cyclic nucleotide-binding" evidence="2">
    <location>
        <begin position="141"/>
        <end position="265"/>
    </location>
</feature>
<dbReference type="OMA" id="QQLVNVM"/>
<dbReference type="AlphaFoldDB" id="A0A1X2HMU1"/>
<proteinExistence type="predicted"/>
<feature type="non-terminal residue" evidence="3">
    <location>
        <position position="1"/>
    </location>
</feature>
<dbReference type="InterPro" id="IPR018490">
    <property type="entry name" value="cNMP-bd_dom_sf"/>
</dbReference>
<protein>
    <submittedName>
        <fullName evidence="3">Cyclic nucleotide-binding-like protein</fullName>
    </submittedName>
</protein>
<dbReference type="GO" id="GO:0034236">
    <property type="term" value="F:protein kinase A catalytic subunit binding"/>
    <property type="evidence" value="ECO:0007669"/>
    <property type="project" value="TreeGrafter"/>
</dbReference>
<dbReference type="PANTHER" id="PTHR11635">
    <property type="entry name" value="CAMP-DEPENDENT PROTEIN KINASE REGULATORY CHAIN"/>
    <property type="match status" value="1"/>
</dbReference>
<feature type="region of interest" description="Disordered" evidence="1">
    <location>
        <begin position="261"/>
        <end position="283"/>
    </location>
</feature>
<feature type="compositionally biased region" description="Low complexity" evidence="1">
    <location>
        <begin position="264"/>
        <end position="276"/>
    </location>
</feature>
<evidence type="ECO:0000259" key="2">
    <source>
        <dbReference type="PROSITE" id="PS50042"/>
    </source>
</evidence>
<dbReference type="InterPro" id="IPR000595">
    <property type="entry name" value="cNMP-bd_dom"/>
</dbReference>
<dbReference type="SUPFAM" id="SSF51206">
    <property type="entry name" value="cAMP-binding domain-like"/>
    <property type="match status" value="2"/>
</dbReference>
<dbReference type="GO" id="GO:0005952">
    <property type="term" value="C:cAMP-dependent protein kinase complex"/>
    <property type="evidence" value="ECO:0007669"/>
    <property type="project" value="InterPro"/>
</dbReference>
<keyword evidence="4" id="KW-1185">Reference proteome</keyword>
<dbReference type="Proteomes" id="UP000242180">
    <property type="component" value="Unassembled WGS sequence"/>
</dbReference>
<dbReference type="OrthoDB" id="417078at2759"/>
<dbReference type="SMART" id="SM00100">
    <property type="entry name" value="cNMP"/>
    <property type="match status" value="2"/>
</dbReference>
<dbReference type="PRINTS" id="PR00103">
    <property type="entry name" value="CAMPKINASE"/>
</dbReference>
<accession>A0A1X2HMU1</accession>
<dbReference type="CDD" id="cd00038">
    <property type="entry name" value="CAP_ED"/>
    <property type="match status" value="2"/>
</dbReference>
<feature type="domain" description="Cyclic nucleotide-binding" evidence="2">
    <location>
        <begin position="20"/>
        <end position="138"/>
    </location>
</feature>
<dbReference type="GO" id="GO:0005829">
    <property type="term" value="C:cytosol"/>
    <property type="evidence" value="ECO:0007669"/>
    <property type="project" value="TreeGrafter"/>
</dbReference>
<sequence>VQKTDQDRARILHAVQTLLLFRTLDSDQIATIVDAMTYVRVARNTCLTREGDSDPVGIFYVVAEGTYDSYTNGQKTATFGPGNAFGEQALLHSMAHPATVIATSAQAALWTIDRLTFRSLLAHSTQCRRTRLLDLLARVPFLKPLTLHELQKLLDGLQTQYFSPGQVIVKEGETDHSYLYLIEEGKAFGYRQGTLVEEYNAGKERNYFCELSFLHQESCHETIVAENKADARRLKVVALESGAFARLLGSVQDVLSVHRPDLPSPSLSSSTPSTSSAPIHPSD</sequence>
<organism evidence="3 4">
    <name type="scientific">Syncephalastrum racemosum</name>
    <name type="common">Filamentous fungus</name>
    <dbReference type="NCBI Taxonomy" id="13706"/>
    <lineage>
        <taxon>Eukaryota</taxon>
        <taxon>Fungi</taxon>
        <taxon>Fungi incertae sedis</taxon>
        <taxon>Mucoromycota</taxon>
        <taxon>Mucoromycotina</taxon>
        <taxon>Mucoromycetes</taxon>
        <taxon>Mucorales</taxon>
        <taxon>Syncephalastraceae</taxon>
        <taxon>Syncephalastrum</taxon>
    </lineage>
</organism>
<dbReference type="GO" id="GO:0030552">
    <property type="term" value="F:cAMP binding"/>
    <property type="evidence" value="ECO:0007669"/>
    <property type="project" value="TreeGrafter"/>
</dbReference>
<dbReference type="Pfam" id="PF00027">
    <property type="entry name" value="cNMP_binding"/>
    <property type="match status" value="2"/>
</dbReference>
<evidence type="ECO:0000256" key="1">
    <source>
        <dbReference type="SAM" id="MobiDB-lite"/>
    </source>
</evidence>
<dbReference type="InterPro" id="IPR014710">
    <property type="entry name" value="RmlC-like_jellyroll"/>
</dbReference>
<dbReference type="PANTHER" id="PTHR11635:SF152">
    <property type="entry name" value="CAMP-DEPENDENT PROTEIN KINASE TYPE I REGULATORY SUBUNIT-RELATED"/>
    <property type="match status" value="1"/>
</dbReference>
<dbReference type="InParanoid" id="A0A1X2HMU1"/>
<dbReference type="PROSITE" id="PS50042">
    <property type="entry name" value="CNMP_BINDING_3"/>
    <property type="match status" value="2"/>
</dbReference>
<dbReference type="EMBL" id="MCGN01000002">
    <property type="protein sequence ID" value="ORZ00704.1"/>
    <property type="molecule type" value="Genomic_DNA"/>
</dbReference>